<evidence type="ECO:0000313" key="3">
    <source>
        <dbReference type="EMBL" id="TQQ80691.1"/>
    </source>
</evidence>
<dbReference type="PANTHER" id="PTHR36435:SF1">
    <property type="entry name" value="CAAX AMINO TERMINAL PROTEASE FAMILY PROTEIN"/>
    <property type="match status" value="1"/>
</dbReference>
<dbReference type="AlphaFoldDB" id="A0A544QP51"/>
<keyword evidence="1" id="KW-0472">Membrane</keyword>
<evidence type="ECO:0000259" key="2">
    <source>
        <dbReference type="Pfam" id="PF02517"/>
    </source>
</evidence>
<proteinExistence type="predicted"/>
<dbReference type="GO" id="GO:0008237">
    <property type="term" value="F:metallopeptidase activity"/>
    <property type="evidence" value="ECO:0007669"/>
    <property type="project" value="UniProtKB-KW"/>
</dbReference>
<dbReference type="GO" id="GO:0004175">
    <property type="term" value="F:endopeptidase activity"/>
    <property type="evidence" value="ECO:0007669"/>
    <property type="project" value="UniProtKB-ARBA"/>
</dbReference>
<gene>
    <name evidence="3" type="ORF">EWF95_09435</name>
</gene>
<comment type="caution">
    <text evidence="3">The sequence shown here is derived from an EMBL/GenBank/DDBJ whole genome shotgun (WGS) entry which is preliminary data.</text>
</comment>
<keyword evidence="1" id="KW-1133">Transmembrane helix</keyword>
<dbReference type="Proteomes" id="UP000315385">
    <property type="component" value="Unassembled WGS sequence"/>
</dbReference>
<dbReference type="GO" id="GO:0006508">
    <property type="term" value="P:proteolysis"/>
    <property type="evidence" value="ECO:0007669"/>
    <property type="project" value="UniProtKB-KW"/>
</dbReference>
<keyword evidence="3" id="KW-0482">Metalloprotease</keyword>
<dbReference type="EMBL" id="SESI01000002">
    <property type="protein sequence ID" value="TQQ80691.1"/>
    <property type="molecule type" value="Genomic_DNA"/>
</dbReference>
<feature type="transmembrane region" description="Helical" evidence="1">
    <location>
        <begin position="191"/>
        <end position="211"/>
    </location>
</feature>
<dbReference type="PANTHER" id="PTHR36435">
    <property type="entry name" value="SLR1288 PROTEIN"/>
    <property type="match status" value="1"/>
</dbReference>
<dbReference type="RefSeq" id="WP_142443802.1">
    <property type="nucleotide sequence ID" value="NZ_SESI01000002.1"/>
</dbReference>
<feature type="transmembrane region" description="Helical" evidence="1">
    <location>
        <begin position="55"/>
        <end position="74"/>
    </location>
</feature>
<evidence type="ECO:0000313" key="4">
    <source>
        <dbReference type="Proteomes" id="UP000315385"/>
    </source>
</evidence>
<dbReference type="Pfam" id="PF02517">
    <property type="entry name" value="Rce1-like"/>
    <property type="match status" value="1"/>
</dbReference>
<keyword evidence="4" id="KW-1185">Reference proteome</keyword>
<evidence type="ECO:0000256" key="1">
    <source>
        <dbReference type="SAM" id="Phobius"/>
    </source>
</evidence>
<organism evidence="3 4">
    <name type="scientific">Halonotius roseus</name>
    <dbReference type="NCBI Taxonomy" id="2511997"/>
    <lineage>
        <taxon>Archaea</taxon>
        <taxon>Methanobacteriati</taxon>
        <taxon>Methanobacteriota</taxon>
        <taxon>Stenosarchaea group</taxon>
        <taxon>Halobacteria</taxon>
        <taxon>Halobacteriales</taxon>
        <taxon>Haloferacaceae</taxon>
        <taxon>Halonotius</taxon>
    </lineage>
</organism>
<dbReference type="GO" id="GO:0080120">
    <property type="term" value="P:CAAX-box protein maturation"/>
    <property type="evidence" value="ECO:0007669"/>
    <property type="project" value="UniProtKB-ARBA"/>
</dbReference>
<accession>A0A544QP51</accession>
<feature type="transmembrane region" description="Helical" evidence="1">
    <location>
        <begin position="218"/>
        <end position="238"/>
    </location>
</feature>
<feature type="transmembrane region" description="Helical" evidence="1">
    <location>
        <begin position="12"/>
        <end position="35"/>
    </location>
</feature>
<keyword evidence="1" id="KW-0812">Transmembrane</keyword>
<keyword evidence="3" id="KW-0645">Protease</keyword>
<name>A0A544QP51_9EURY</name>
<feature type="domain" description="CAAX prenyl protease 2/Lysostaphin resistance protein A-like" evidence="2">
    <location>
        <begin position="136"/>
        <end position="231"/>
    </location>
</feature>
<feature type="transmembrane region" description="Helical" evidence="1">
    <location>
        <begin position="94"/>
        <end position="114"/>
    </location>
</feature>
<sequence length="244" mass="25354">MSGETTGWEPRAKVLGEVLAVVFGAYLFASVVLAAVNPPLVDAGIVTPGGTDESLAQFTLQYGGFLLVTGWYALAVRDEPLIPWARPGLREIGLIVAGIVVLVGANNGITRLFAAADVAIGDNAAVTVGAGDPGYLLTMVGFSLLVVGPAEELLFRGVVQGRLRESWGVWPAILVATVLFGLSHASVSGGIAGVIAYILTATLLGVLLGYLYERTENIVVPAVIHGVNNAVIFAWLYLGEIGVV</sequence>
<feature type="transmembrane region" description="Helical" evidence="1">
    <location>
        <begin position="134"/>
        <end position="155"/>
    </location>
</feature>
<protein>
    <submittedName>
        <fullName evidence="3">CPBP family intramembrane metalloprotease</fullName>
    </submittedName>
</protein>
<reference evidence="3 4" key="1">
    <citation type="submission" date="2019-02" db="EMBL/GenBank/DDBJ databases">
        <title>Halonotius sp. a new haloqrchaeon isolated from saline water.</title>
        <authorList>
            <person name="Duran-Viseras A."/>
            <person name="Sanchez-Porro C."/>
            <person name="Ventosa A."/>
        </authorList>
    </citation>
    <scope>NUCLEOTIDE SEQUENCE [LARGE SCALE GENOMIC DNA]</scope>
    <source>
        <strain evidence="3 4">F9-27</strain>
    </source>
</reference>
<keyword evidence="3" id="KW-0378">Hydrolase</keyword>
<dbReference type="OrthoDB" id="275779at2157"/>
<dbReference type="InterPro" id="IPR052710">
    <property type="entry name" value="CAAX_protease"/>
</dbReference>
<feature type="transmembrane region" description="Helical" evidence="1">
    <location>
        <begin position="167"/>
        <end position="185"/>
    </location>
</feature>
<dbReference type="InterPro" id="IPR003675">
    <property type="entry name" value="Rce1/LyrA-like_dom"/>
</dbReference>